<dbReference type="EMBL" id="JAHQIW010004171">
    <property type="protein sequence ID" value="KAJ1361343.1"/>
    <property type="molecule type" value="Genomic_DNA"/>
</dbReference>
<comment type="caution">
    <text evidence="1">The sequence shown here is derived from an EMBL/GenBank/DDBJ whole genome shotgun (WGS) entry which is preliminary data.</text>
</comment>
<proteinExistence type="predicted"/>
<dbReference type="Proteomes" id="UP001196413">
    <property type="component" value="Unassembled WGS sequence"/>
</dbReference>
<name>A0AAD5MRG0_PARTN</name>
<accession>A0AAD5MRG0</accession>
<protein>
    <submittedName>
        <fullName evidence="1">Uncharacterized protein</fullName>
    </submittedName>
</protein>
<gene>
    <name evidence="1" type="ORF">KIN20_020559</name>
</gene>
<evidence type="ECO:0000313" key="1">
    <source>
        <dbReference type="EMBL" id="KAJ1361343.1"/>
    </source>
</evidence>
<evidence type="ECO:0000313" key="2">
    <source>
        <dbReference type="Proteomes" id="UP001196413"/>
    </source>
</evidence>
<keyword evidence="2" id="KW-1185">Reference proteome</keyword>
<organism evidence="1 2">
    <name type="scientific">Parelaphostrongylus tenuis</name>
    <name type="common">Meningeal worm</name>
    <dbReference type="NCBI Taxonomy" id="148309"/>
    <lineage>
        <taxon>Eukaryota</taxon>
        <taxon>Metazoa</taxon>
        <taxon>Ecdysozoa</taxon>
        <taxon>Nematoda</taxon>
        <taxon>Chromadorea</taxon>
        <taxon>Rhabditida</taxon>
        <taxon>Rhabditina</taxon>
        <taxon>Rhabditomorpha</taxon>
        <taxon>Strongyloidea</taxon>
        <taxon>Metastrongylidae</taxon>
        <taxon>Parelaphostrongylus</taxon>
    </lineage>
</organism>
<dbReference type="AlphaFoldDB" id="A0AAD5MRG0"/>
<reference evidence="1" key="1">
    <citation type="submission" date="2021-06" db="EMBL/GenBank/DDBJ databases">
        <title>Parelaphostrongylus tenuis whole genome reference sequence.</title>
        <authorList>
            <person name="Garwood T.J."/>
            <person name="Larsen P.A."/>
            <person name="Fountain-Jones N.M."/>
            <person name="Garbe J.R."/>
            <person name="Macchietto M.G."/>
            <person name="Kania S.A."/>
            <person name="Gerhold R.W."/>
            <person name="Richards J.E."/>
            <person name="Wolf T.M."/>
        </authorList>
    </citation>
    <scope>NUCLEOTIDE SEQUENCE</scope>
    <source>
        <strain evidence="1">MNPRO001-30</strain>
        <tissue evidence="1">Meninges</tissue>
    </source>
</reference>
<sequence>MRLEELLLNLPLTPFIYFDKNRRHEELPCNSEMNKSQDYCHKEPAFEHAFLSIAVTGQSHHTSTFPVGHTTLYRRGMSSSP</sequence>